<dbReference type="InterPro" id="IPR010982">
    <property type="entry name" value="Lambda_DNA-bd_dom_sf"/>
</dbReference>
<keyword evidence="4" id="KW-1185">Reference proteome</keyword>
<proteinExistence type="predicted"/>
<dbReference type="Proteomes" id="UP000318065">
    <property type="component" value="Chromosome"/>
</dbReference>
<dbReference type="AlphaFoldDB" id="A0A510HFN5"/>
<name>A0A510HFN5_9ACTN</name>
<accession>A0A510HFN5</accession>
<evidence type="ECO:0000313" key="4">
    <source>
        <dbReference type="Proteomes" id="UP000318065"/>
    </source>
</evidence>
<dbReference type="SMART" id="SM00530">
    <property type="entry name" value="HTH_XRE"/>
    <property type="match status" value="1"/>
</dbReference>
<dbReference type="GO" id="GO:0005829">
    <property type="term" value="C:cytosol"/>
    <property type="evidence" value="ECO:0007669"/>
    <property type="project" value="TreeGrafter"/>
</dbReference>
<gene>
    <name evidence="3" type="ORF">RxyAA322_06120</name>
</gene>
<organism evidence="3 4">
    <name type="scientific">Rubrobacter xylanophilus</name>
    <dbReference type="NCBI Taxonomy" id="49319"/>
    <lineage>
        <taxon>Bacteria</taxon>
        <taxon>Bacillati</taxon>
        <taxon>Actinomycetota</taxon>
        <taxon>Rubrobacteria</taxon>
        <taxon>Rubrobacterales</taxon>
        <taxon>Rubrobacteraceae</taxon>
        <taxon>Rubrobacter</taxon>
    </lineage>
</organism>
<dbReference type="Pfam" id="PF01381">
    <property type="entry name" value="HTH_3"/>
    <property type="match status" value="1"/>
</dbReference>
<dbReference type="RefSeq" id="WP_197735532.1">
    <property type="nucleotide sequence ID" value="NZ_AP019791.1"/>
</dbReference>
<dbReference type="GO" id="GO:0003677">
    <property type="term" value="F:DNA binding"/>
    <property type="evidence" value="ECO:0007669"/>
    <property type="project" value="UniProtKB-KW"/>
</dbReference>
<dbReference type="Gene3D" id="3.30.160.250">
    <property type="match status" value="1"/>
</dbReference>
<protein>
    <recommendedName>
        <fullName evidence="2">HTH cro/C1-type domain-containing protein</fullName>
    </recommendedName>
</protein>
<dbReference type="InterPro" id="IPR049389">
    <property type="entry name" value="TTHA0281-like"/>
</dbReference>
<dbReference type="InterPro" id="IPR001387">
    <property type="entry name" value="Cro/C1-type_HTH"/>
</dbReference>
<evidence type="ECO:0000256" key="1">
    <source>
        <dbReference type="ARBA" id="ARBA00023125"/>
    </source>
</evidence>
<dbReference type="InterPro" id="IPR035069">
    <property type="entry name" value="TTHA1013/TTHA0281-like"/>
</dbReference>
<evidence type="ECO:0000259" key="2">
    <source>
        <dbReference type="PROSITE" id="PS50943"/>
    </source>
</evidence>
<dbReference type="CDD" id="cd00093">
    <property type="entry name" value="HTH_XRE"/>
    <property type="match status" value="1"/>
</dbReference>
<dbReference type="PANTHER" id="PTHR46797:SF1">
    <property type="entry name" value="METHYLPHOSPHONATE SYNTHASE"/>
    <property type="match status" value="1"/>
</dbReference>
<keyword evidence="1" id="KW-0238">DNA-binding</keyword>
<evidence type="ECO:0000313" key="3">
    <source>
        <dbReference type="EMBL" id="BBL78758.1"/>
    </source>
</evidence>
<dbReference type="InterPro" id="IPR050807">
    <property type="entry name" value="TransReg_Diox_bact_type"/>
</dbReference>
<sequence>MPKTPHLREARILAGLSQMELAERSGVSRATIADAEAGERSLQPRTVRKLAAALGLEVGELLGRSSRREKLADGPFTAVYMRDGDWWIGFVEELPGPNAQERTLDECREALREALEDILLANRELTRTEFEGRDVVREPIGS</sequence>
<dbReference type="GO" id="GO:0003700">
    <property type="term" value="F:DNA-binding transcription factor activity"/>
    <property type="evidence" value="ECO:0007669"/>
    <property type="project" value="TreeGrafter"/>
</dbReference>
<dbReference type="SUPFAM" id="SSF143100">
    <property type="entry name" value="TTHA1013/TTHA0281-like"/>
    <property type="match status" value="1"/>
</dbReference>
<dbReference type="PANTHER" id="PTHR46797">
    <property type="entry name" value="HTH-TYPE TRANSCRIPTIONAL REGULATOR"/>
    <property type="match status" value="1"/>
</dbReference>
<feature type="domain" description="HTH cro/C1-type" evidence="2">
    <location>
        <begin position="7"/>
        <end position="61"/>
    </location>
</feature>
<dbReference type="Gene3D" id="1.10.260.40">
    <property type="entry name" value="lambda repressor-like DNA-binding domains"/>
    <property type="match status" value="1"/>
</dbReference>
<dbReference type="Pfam" id="PF21748">
    <property type="entry name" value="UPF0150"/>
    <property type="match status" value="1"/>
</dbReference>
<dbReference type="EMBL" id="AP019791">
    <property type="protein sequence ID" value="BBL78758.1"/>
    <property type="molecule type" value="Genomic_DNA"/>
</dbReference>
<reference evidence="3" key="1">
    <citation type="journal article" date="2019" name="Microbiol. Resour. Announc.">
        <title>Complete Genome Sequence of Rubrobacter xylanophilus Strain AA3-22, Isolated from Arima Onsen in Japan.</title>
        <authorList>
            <person name="Tomariguchi N."/>
            <person name="Miyazaki K."/>
        </authorList>
    </citation>
    <scope>NUCLEOTIDE SEQUENCE [LARGE SCALE GENOMIC DNA]</scope>
    <source>
        <strain evidence="3">AA3-22</strain>
    </source>
</reference>
<dbReference type="SUPFAM" id="SSF47413">
    <property type="entry name" value="lambda repressor-like DNA-binding domains"/>
    <property type="match status" value="1"/>
</dbReference>
<dbReference type="PROSITE" id="PS50943">
    <property type="entry name" value="HTH_CROC1"/>
    <property type="match status" value="1"/>
</dbReference>